<dbReference type="Proteomes" id="UP000017861">
    <property type="component" value="Unassembled WGS sequence"/>
</dbReference>
<organism evidence="2 3">
    <name type="scientific">Trypanosoma cruzi Dm28c</name>
    <dbReference type="NCBI Taxonomy" id="1416333"/>
    <lineage>
        <taxon>Eukaryota</taxon>
        <taxon>Discoba</taxon>
        <taxon>Euglenozoa</taxon>
        <taxon>Kinetoplastea</taxon>
        <taxon>Metakinetoplastina</taxon>
        <taxon>Trypanosomatida</taxon>
        <taxon>Trypanosomatidae</taxon>
        <taxon>Trypanosoma</taxon>
        <taxon>Schizotrypanum</taxon>
    </lineage>
</organism>
<name>V5BS75_TRYCR</name>
<feature type="transmembrane region" description="Helical" evidence="1">
    <location>
        <begin position="19"/>
        <end position="39"/>
    </location>
</feature>
<protein>
    <submittedName>
        <fullName evidence="2">Uncharacterized protein</fullName>
    </submittedName>
</protein>
<proteinExistence type="predicted"/>
<evidence type="ECO:0000313" key="3">
    <source>
        <dbReference type="Proteomes" id="UP000017861"/>
    </source>
</evidence>
<keyword evidence="1" id="KW-1133">Transmembrane helix</keyword>
<feature type="transmembrane region" description="Helical" evidence="1">
    <location>
        <begin position="51"/>
        <end position="69"/>
    </location>
</feature>
<dbReference type="AlphaFoldDB" id="V5BS75"/>
<keyword evidence="1" id="KW-0472">Membrane</keyword>
<accession>V5BS75</accession>
<gene>
    <name evidence="2" type="ORF">TCDM_03860</name>
</gene>
<evidence type="ECO:0000256" key="1">
    <source>
        <dbReference type="SAM" id="Phobius"/>
    </source>
</evidence>
<keyword evidence="1" id="KW-0812">Transmembrane</keyword>
<sequence>MFFFSVIYLVRNLYCWWWWWWRCCCCWWRWWFWLLKFTVFSFGEIDFHVKITLKSIFCFFFFIYSHHVAGCFGCRTPKVCHVVSSK</sequence>
<comment type="caution">
    <text evidence="2">The sequence shown here is derived from an EMBL/GenBank/DDBJ whole genome shotgun (WGS) entry which is preliminary data.</text>
</comment>
<dbReference type="VEuPathDB" id="TriTrypDB:TCDM_03860"/>
<evidence type="ECO:0000313" key="2">
    <source>
        <dbReference type="EMBL" id="ESS67428.1"/>
    </source>
</evidence>
<dbReference type="EMBL" id="AYLP01000031">
    <property type="protein sequence ID" value="ESS67428.1"/>
    <property type="molecule type" value="Genomic_DNA"/>
</dbReference>
<reference evidence="2 3" key="1">
    <citation type="journal article" date="2014" name="Genome Announc.">
        <title>Trypanosoma cruzi Clone Dm28c Draft Genome Sequence.</title>
        <authorList>
            <person name="Grisard E.C."/>
            <person name="Teixeira S.M."/>
            <person name="de Almeida L.G."/>
            <person name="Stoco P.H."/>
            <person name="Gerber A.L."/>
            <person name="Talavera-Lopez C."/>
            <person name="Lima O.C."/>
            <person name="Andersson B."/>
            <person name="de Vasconcelos A.T."/>
        </authorList>
    </citation>
    <scope>NUCLEOTIDE SEQUENCE [LARGE SCALE GENOMIC DNA]</scope>
    <source>
        <strain evidence="2 3">Dm28c</strain>
    </source>
</reference>